<name>A0A3N2D1I9_9MICO</name>
<reference evidence="1 2" key="1">
    <citation type="submission" date="2018-11" db="EMBL/GenBank/DDBJ databases">
        <title>Sequencing the genomes of 1000 actinobacteria strains.</title>
        <authorList>
            <person name="Klenk H.-P."/>
        </authorList>
    </citation>
    <scope>NUCLEOTIDE SEQUENCE [LARGE SCALE GENOMIC DNA]</scope>
    <source>
        <strain evidence="1 2">DSM 13521</strain>
    </source>
</reference>
<evidence type="ECO:0008006" key="3">
    <source>
        <dbReference type="Google" id="ProtNLM"/>
    </source>
</evidence>
<organism evidence="1 2">
    <name type="scientific">Salana multivorans</name>
    <dbReference type="NCBI Taxonomy" id="120377"/>
    <lineage>
        <taxon>Bacteria</taxon>
        <taxon>Bacillati</taxon>
        <taxon>Actinomycetota</taxon>
        <taxon>Actinomycetes</taxon>
        <taxon>Micrococcales</taxon>
        <taxon>Beutenbergiaceae</taxon>
        <taxon>Salana</taxon>
    </lineage>
</organism>
<comment type="caution">
    <text evidence="1">The sequence shown here is derived from an EMBL/GenBank/DDBJ whole genome shotgun (WGS) entry which is preliminary data.</text>
</comment>
<dbReference type="EMBL" id="RKHQ01000002">
    <property type="protein sequence ID" value="ROR93611.1"/>
    <property type="molecule type" value="Genomic_DNA"/>
</dbReference>
<gene>
    <name evidence="1" type="ORF">EDD28_3029</name>
</gene>
<evidence type="ECO:0000313" key="2">
    <source>
        <dbReference type="Proteomes" id="UP000275356"/>
    </source>
</evidence>
<keyword evidence="2" id="KW-1185">Reference proteome</keyword>
<accession>A0A3N2D1I9</accession>
<evidence type="ECO:0000313" key="1">
    <source>
        <dbReference type="EMBL" id="ROR93611.1"/>
    </source>
</evidence>
<dbReference type="AlphaFoldDB" id="A0A3N2D1I9"/>
<sequence length="204" mass="21540">MRGLWHARGMSQPAPSASSDVSSLRWLALQLTPVRTLDDGRESRELLRVGLVRSAAPGTAASLDLPDGPAERAAGLRRLVPGDGTVVLTTAAWVHLGGRPPLVVDVAVPEPRLSRRRGIRLRITRHRPDGVAVLGGVRVTTRVQTAADLARAAHGAQDDGAADALAALLAAGVDRANVRTLLLTEPRRQRGRLALEVLAGTRTG</sequence>
<dbReference type="Proteomes" id="UP000275356">
    <property type="component" value="Unassembled WGS sequence"/>
</dbReference>
<protein>
    <recommendedName>
        <fullName evidence="3">Transcriptional regulator with AbiEi antitoxin domain of type IV toxin-antitoxin system</fullName>
    </recommendedName>
</protein>
<proteinExistence type="predicted"/>